<dbReference type="Gene3D" id="2.60.40.420">
    <property type="entry name" value="Cupredoxins - blue copper proteins"/>
    <property type="match status" value="1"/>
</dbReference>
<evidence type="ECO:0000256" key="8">
    <source>
        <dbReference type="RuleBase" id="RU363017"/>
    </source>
</evidence>
<keyword evidence="6 8" id="KW-0186">Copper</keyword>
<evidence type="ECO:0000256" key="5">
    <source>
        <dbReference type="ARBA" id="ARBA00022982"/>
    </source>
</evidence>
<dbReference type="InterPro" id="IPR008972">
    <property type="entry name" value="Cupredoxin"/>
</dbReference>
<comment type="function">
    <text evidence="8">Transfers electrons from cytochrome c551 to cytochrome oxidase.</text>
</comment>
<keyword evidence="7" id="KW-1015">Disulfide bond</keyword>
<dbReference type="GO" id="GO:0042597">
    <property type="term" value="C:periplasmic space"/>
    <property type="evidence" value="ECO:0007669"/>
    <property type="project" value="UniProtKB-SubCell"/>
</dbReference>
<evidence type="ECO:0000259" key="9">
    <source>
        <dbReference type="Pfam" id="PF00127"/>
    </source>
</evidence>
<feature type="chain" id="PRO_5006524216" description="Azurin" evidence="8">
    <location>
        <begin position="24"/>
        <end position="173"/>
    </location>
</feature>
<dbReference type="PANTHER" id="PTHR38439:SF2">
    <property type="entry name" value="OUTER MEMBRANE PROTEIN H.8"/>
    <property type="match status" value="1"/>
</dbReference>
<evidence type="ECO:0000256" key="7">
    <source>
        <dbReference type="ARBA" id="ARBA00023157"/>
    </source>
</evidence>
<evidence type="ECO:0000256" key="6">
    <source>
        <dbReference type="ARBA" id="ARBA00023008"/>
    </source>
</evidence>
<dbReference type="SUPFAM" id="SSF49503">
    <property type="entry name" value="Cupredoxins"/>
    <property type="match status" value="1"/>
</dbReference>
<dbReference type="KEGG" id="aaa:Acav_4507"/>
<accession>F0Q9E5</accession>
<dbReference type="GeneID" id="34237959"/>
<proteinExistence type="predicted"/>
<feature type="signal peptide" evidence="8">
    <location>
        <begin position="1"/>
        <end position="23"/>
    </location>
</feature>
<dbReference type="PANTHER" id="PTHR38439">
    <property type="entry name" value="AURACYANIN-B"/>
    <property type="match status" value="1"/>
</dbReference>
<keyword evidence="4 8" id="KW-0574">Periplasm</keyword>
<name>F0Q9E5_PARA1</name>
<dbReference type="OrthoDB" id="9814063at2"/>
<evidence type="ECO:0000256" key="1">
    <source>
        <dbReference type="ARBA" id="ARBA00004418"/>
    </source>
</evidence>
<comment type="subcellular location">
    <subcellularLocation>
        <location evidence="1 8">Periplasm</location>
    </subcellularLocation>
</comment>
<gene>
    <name evidence="10" type="ordered locus">Acav_4507</name>
</gene>
<evidence type="ECO:0000256" key="2">
    <source>
        <dbReference type="ARBA" id="ARBA00022448"/>
    </source>
</evidence>
<feature type="domain" description="Blue (type 1) copper" evidence="9">
    <location>
        <begin position="58"/>
        <end position="171"/>
    </location>
</feature>
<dbReference type="HOGENOM" id="CLU_112845_0_0_4"/>
<dbReference type="InterPro" id="IPR000923">
    <property type="entry name" value="BlueCu_1"/>
</dbReference>
<dbReference type="EMBL" id="CP002521">
    <property type="protein sequence ID" value="ADX48390.1"/>
    <property type="molecule type" value="Genomic_DNA"/>
</dbReference>
<dbReference type="GO" id="GO:0009055">
    <property type="term" value="F:electron transfer activity"/>
    <property type="evidence" value="ECO:0007669"/>
    <property type="project" value="InterPro"/>
</dbReference>
<reference evidence="10" key="1">
    <citation type="submission" date="2011-02" db="EMBL/GenBank/DDBJ databases">
        <title>Complete sequence of Acidovorax avenae subsp. avenae ATCC 19860.</title>
        <authorList>
            <consortium name="US DOE Joint Genome Institute"/>
            <person name="Lucas S."/>
            <person name="Copeland A."/>
            <person name="Lapidus A."/>
            <person name="Cheng J.-F."/>
            <person name="Goodwin L."/>
            <person name="Pitluck S."/>
            <person name="Chertkov O."/>
            <person name="Held B."/>
            <person name="Detter J.C."/>
            <person name="Han C."/>
            <person name="Tapia R."/>
            <person name="Land M."/>
            <person name="Hauser L."/>
            <person name="Kyrpides N."/>
            <person name="Ivanova N."/>
            <person name="Ovchinnikova G."/>
            <person name="Pagani I."/>
            <person name="Gordon S."/>
            <person name="Woyke T."/>
        </authorList>
    </citation>
    <scope>NUCLEOTIDE SEQUENCE</scope>
    <source>
        <strain evidence="10">ATCC 19860</strain>
    </source>
</reference>
<dbReference type="InterPro" id="IPR050845">
    <property type="entry name" value="Cu-binding_ET"/>
</dbReference>
<dbReference type="GO" id="GO:0005507">
    <property type="term" value="F:copper ion binding"/>
    <property type="evidence" value="ECO:0007669"/>
    <property type="project" value="UniProtKB-UniRule"/>
</dbReference>
<dbReference type="CDD" id="cd13922">
    <property type="entry name" value="Azurin"/>
    <property type="match status" value="1"/>
</dbReference>
<dbReference type="NCBIfam" id="TIGR02695">
    <property type="entry name" value="azurin"/>
    <property type="match status" value="1"/>
</dbReference>
<evidence type="ECO:0000313" key="10">
    <source>
        <dbReference type="EMBL" id="ADX48390.1"/>
    </source>
</evidence>
<keyword evidence="11" id="KW-1185">Reference proteome</keyword>
<dbReference type="AlphaFoldDB" id="F0Q9E5"/>
<dbReference type="InterPro" id="IPR014068">
    <property type="entry name" value="Azurin"/>
</dbReference>
<dbReference type="Proteomes" id="UP000002482">
    <property type="component" value="Chromosome"/>
</dbReference>
<evidence type="ECO:0000313" key="11">
    <source>
        <dbReference type="Proteomes" id="UP000002482"/>
    </source>
</evidence>
<evidence type="ECO:0000256" key="4">
    <source>
        <dbReference type="ARBA" id="ARBA00022764"/>
    </source>
</evidence>
<sequence>MSHPFPAHPVLSGLALTAITAFAALVHAQPATHAGHPPAAASAGTACEASIEGRPGKRFSTQEIRVSRRCENFTVHLVHTGRKPWQEAGHNWVLARSADIDAVIADGQRAGPERAWVPRGDARVIAATQMLSGGEHASVTFPVSRLRTDERYTYYCSFPTHAEPMRGQLVLVD</sequence>
<dbReference type="Pfam" id="PF00127">
    <property type="entry name" value="Copper-bind"/>
    <property type="match status" value="1"/>
</dbReference>
<protein>
    <recommendedName>
        <fullName evidence="8">Azurin</fullName>
    </recommendedName>
</protein>
<keyword evidence="5 8" id="KW-0249">Electron transport</keyword>
<keyword evidence="3 8" id="KW-0479">Metal-binding</keyword>
<keyword evidence="8" id="KW-0732">Signal</keyword>
<keyword evidence="2 8" id="KW-0813">Transport</keyword>
<dbReference type="RefSeq" id="WP_013596855.1">
    <property type="nucleotide sequence ID" value="NC_015138.1"/>
</dbReference>
<organism evidence="10 11">
    <name type="scientific">Paracidovorax avenae (strain ATCC 19860 / DSM 7227 / CCUG 15838 / JCM 20985 / LMG 2117 / NCPPB 1011)</name>
    <name type="common">Acidovorax avenae</name>
    <dbReference type="NCBI Taxonomy" id="643561"/>
    <lineage>
        <taxon>Bacteria</taxon>
        <taxon>Pseudomonadati</taxon>
        <taxon>Pseudomonadota</taxon>
        <taxon>Betaproteobacteria</taxon>
        <taxon>Burkholderiales</taxon>
        <taxon>Comamonadaceae</taxon>
        <taxon>Paracidovorax</taxon>
    </lineage>
</organism>
<evidence type="ECO:0000256" key="3">
    <source>
        <dbReference type="ARBA" id="ARBA00022723"/>
    </source>
</evidence>